<comment type="caution">
    <text evidence="1">The sequence shown here is derived from an EMBL/GenBank/DDBJ whole genome shotgun (WGS) entry which is preliminary data.</text>
</comment>
<dbReference type="EMBL" id="VSSQ01003821">
    <property type="protein sequence ID" value="MPM22489.1"/>
    <property type="molecule type" value="Genomic_DNA"/>
</dbReference>
<dbReference type="AlphaFoldDB" id="A0A644Y2A9"/>
<gene>
    <name evidence="1" type="ORF">SDC9_68944</name>
</gene>
<organism evidence="1">
    <name type="scientific">bioreactor metagenome</name>
    <dbReference type="NCBI Taxonomy" id="1076179"/>
    <lineage>
        <taxon>unclassified sequences</taxon>
        <taxon>metagenomes</taxon>
        <taxon>ecological metagenomes</taxon>
    </lineage>
</organism>
<proteinExistence type="predicted"/>
<accession>A0A644Y2A9</accession>
<name>A0A644Y2A9_9ZZZZ</name>
<protein>
    <submittedName>
        <fullName evidence="1">Uncharacterized protein</fullName>
    </submittedName>
</protein>
<sequence length="113" mass="12289">MKRTAAQNPAEHPFPGHDAVAHGLIDSAAVMTFLSDLGQFQKYLAALKAGAQRQAARVKTFYNEIFAERAILDFGTLCAEFLDFFPTQQAHLPVPVTGVSVASDAEVAYKLCF</sequence>
<reference evidence="1" key="1">
    <citation type="submission" date="2019-08" db="EMBL/GenBank/DDBJ databases">
        <authorList>
            <person name="Kucharzyk K."/>
            <person name="Murdoch R.W."/>
            <person name="Higgins S."/>
            <person name="Loffler F."/>
        </authorList>
    </citation>
    <scope>NUCLEOTIDE SEQUENCE</scope>
</reference>
<evidence type="ECO:0000313" key="1">
    <source>
        <dbReference type="EMBL" id="MPM22489.1"/>
    </source>
</evidence>